<evidence type="ECO:0000256" key="2">
    <source>
        <dbReference type="ARBA" id="ARBA00022692"/>
    </source>
</evidence>
<dbReference type="EMBL" id="AACS02000003">
    <property type="protein sequence ID" value="EAU91445.2"/>
    <property type="molecule type" value="Genomic_DNA"/>
</dbReference>
<evidence type="ECO:0000313" key="8">
    <source>
        <dbReference type="EMBL" id="EAU91445.2"/>
    </source>
</evidence>
<keyword evidence="2 6" id="KW-0812">Transmembrane</keyword>
<comment type="caution">
    <text evidence="8">The sequence shown here is derived from an EMBL/GenBank/DDBJ whole genome shotgun (WGS) entry which is preliminary data.</text>
</comment>
<reference evidence="8 9" key="1">
    <citation type="journal article" date="2010" name="Proc. Natl. Acad. Sci. U.S.A.">
        <title>Insights into evolution of multicellular fungi from the assembled chromosomes of the mushroom Coprinopsis cinerea (Coprinus cinereus).</title>
        <authorList>
            <person name="Stajich J.E."/>
            <person name="Wilke S.K."/>
            <person name="Ahren D."/>
            <person name="Au C.H."/>
            <person name="Birren B.W."/>
            <person name="Borodovsky M."/>
            <person name="Burns C."/>
            <person name="Canback B."/>
            <person name="Casselton L.A."/>
            <person name="Cheng C.K."/>
            <person name="Deng J."/>
            <person name="Dietrich F.S."/>
            <person name="Fargo D.C."/>
            <person name="Farman M.L."/>
            <person name="Gathman A.C."/>
            <person name="Goldberg J."/>
            <person name="Guigo R."/>
            <person name="Hoegger P.J."/>
            <person name="Hooker J.B."/>
            <person name="Huggins A."/>
            <person name="James T.Y."/>
            <person name="Kamada T."/>
            <person name="Kilaru S."/>
            <person name="Kodira C."/>
            <person name="Kues U."/>
            <person name="Kupfer D."/>
            <person name="Kwan H.S."/>
            <person name="Lomsadze A."/>
            <person name="Li W."/>
            <person name="Lilly W.W."/>
            <person name="Ma L.J."/>
            <person name="Mackey A.J."/>
            <person name="Manning G."/>
            <person name="Martin F."/>
            <person name="Muraguchi H."/>
            <person name="Natvig D.O."/>
            <person name="Palmerini H."/>
            <person name="Ramesh M.A."/>
            <person name="Rehmeyer C.J."/>
            <person name="Roe B.A."/>
            <person name="Shenoy N."/>
            <person name="Stanke M."/>
            <person name="Ter-Hovhannisyan V."/>
            <person name="Tunlid A."/>
            <person name="Velagapudi R."/>
            <person name="Vision T.J."/>
            <person name="Zeng Q."/>
            <person name="Zolan M.E."/>
            <person name="Pukkila P.J."/>
        </authorList>
    </citation>
    <scope>NUCLEOTIDE SEQUENCE [LARGE SCALE GENOMIC DNA]</scope>
    <source>
        <strain evidence="9">Okayama-7 / 130 / ATCC MYA-4618 / FGSC 9003</strain>
    </source>
</reference>
<dbReference type="Pfam" id="PF20684">
    <property type="entry name" value="Fung_rhodopsin"/>
    <property type="match status" value="1"/>
</dbReference>
<dbReference type="GO" id="GO:0016020">
    <property type="term" value="C:membrane"/>
    <property type="evidence" value="ECO:0007669"/>
    <property type="project" value="UniProtKB-SubCell"/>
</dbReference>
<feature type="transmembrane region" description="Helical" evidence="6">
    <location>
        <begin position="6"/>
        <end position="31"/>
    </location>
</feature>
<feature type="transmembrane region" description="Helical" evidence="6">
    <location>
        <begin position="162"/>
        <end position="187"/>
    </location>
</feature>
<dbReference type="GeneID" id="6006737"/>
<keyword evidence="4 6" id="KW-0472">Membrane</keyword>
<dbReference type="OrthoDB" id="3229610at2759"/>
<evidence type="ECO:0000256" key="4">
    <source>
        <dbReference type="ARBA" id="ARBA00023136"/>
    </source>
</evidence>
<dbReference type="OMA" id="WHISSRT"/>
<accession>A8N604</accession>
<evidence type="ECO:0000313" key="9">
    <source>
        <dbReference type="Proteomes" id="UP000001861"/>
    </source>
</evidence>
<feature type="transmembrane region" description="Helical" evidence="6">
    <location>
        <begin position="81"/>
        <end position="103"/>
    </location>
</feature>
<dbReference type="AlphaFoldDB" id="A8N604"/>
<keyword evidence="3 6" id="KW-1133">Transmembrane helix</keyword>
<gene>
    <name evidence="8" type="ORF">CC1G_01934</name>
</gene>
<feature type="transmembrane region" description="Helical" evidence="6">
    <location>
        <begin position="234"/>
        <end position="260"/>
    </location>
</feature>
<dbReference type="HOGENOM" id="CLU_052841_2_0_1"/>
<feature type="domain" description="Rhodopsin" evidence="7">
    <location>
        <begin position="27"/>
        <end position="217"/>
    </location>
</feature>
<evidence type="ECO:0000256" key="1">
    <source>
        <dbReference type="ARBA" id="ARBA00004141"/>
    </source>
</evidence>
<evidence type="ECO:0000256" key="3">
    <source>
        <dbReference type="ARBA" id="ARBA00022989"/>
    </source>
</evidence>
<keyword evidence="9" id="KW-1185">Reference proteome</keyword>
<dbReference type="InterPro" id="IPR049326">
    <property type="entry name" value="Rhodopsin_dom_fungi"/>
</dbReference>
<evidence type="ECO:0000256" key="5">
    <source>
        <dbReference type="ARBA" id="ARBA00038359"/>
    </source>
</evidence>
<dbReference type="InParanoid" id="A8N604"/>
<comment type="similarity">
    <text evidence="5">Belongs to the SAT4 family.</text>
</comment>
<dbReference type="RefSeq" id="XP_001830298.2">
    <property type="nucleotide sequence ID" value="XM_001830246.2"/>
</dbReference>
<dbReference type="KEGG" id="cci:CC1G_01934"/>
<feature type="transmembrane region" description="Helical" evidence="6">
    <location>
        <begin position="199"/>
        <end position="222"/>
    </location>
</feature>
<dbReference type="PANTHER" id="PTHR33048:SF47">
    <property type="entry name" value="INTEGRAL MEMBRANE PROTEIN-RELATED"/>
    <property type="match status" value="1"/>
</dbReference>
<name>A8N604_COPC7</name>
<feature type="transmembrane region" description="Helical" evidence="6">
    <location>
        <begin position="43"/>
        <end position="61"/>
    </location>
</feature>
<organism evidence="8 9">
    <name type="scientific">Coprinopsis cinerea (strain Okayama-7 / 130 / ATCC MYA-4618 / FGSC 9003)</name>
    <name type="common">Inky cap fungus</name>
    <name type="synonym">Hormographiella aspergillata</name>
    <dbReference type="NCBI Taxonomy" id="240176"/>
    <lineage>
        <taxon>Eukaryota</taxon>
        <taxon>Fungi</taxon>
        <taxon>Dikarya</taxon>
        <taxon>Basidiomycota</taxon>
        <taxon>Agaricomycotina</taxon>
        <taxon>Agaricomycetes</taxon>
        <taxon>Agaricomycetidae</taxon>
        <taxon>Agaricales</taxon>
        <taxon>Agaricineae</taxon>
        <taxon>Psathyrellaceae</taxon>
        <taxon>Coprinopsis</taxon>
    </lineage>
</organism>
<proteinExistence type="inferred from homology"/>
<dbReference type="InterPro" id="IPR052337">
    <property type="entry name" value="SAT4-like"/>
</dbReference>
<dbReference type="PANTHER" id="PTHR33048">
    <property type="entry name" value="PTH11-LIKE INTEGRAL MEMBRANE PROTEIN (AFU_ORTHOLOGUE AFUA_5G11245)"/>
    <property type="match status" value="1"/>
</dbReference>
<dbReference type="eggNOG" id="ENOG502SSB8">
    <property type="taxonomic scope" value="Eukaryota"/>
</dbReference>
<sequence>MLPPQSYIAWKVCLTILHAVAASSTFLRLWVRFQTRKMWWDDYVAGFTLLLDIAYAIMLWFRFHVPNPTREQELDTIGISWVHSLLYFTIVWSSRVSLSLAIARIFNPGTRVRQWLLALTGSFVAAYVTVCLLTGLTCASGADWPKFQFDYRWCKTGLGGYYISGLVSICFDFIADILLVVCPLILLWRVNLPTIERSLVLVAFSASIFTALAAVVFCIFWYGTFDVGPDRRILMAGAAHIQAAVSLIVCNFLVNIMYVWRCCCRSRRAANQQPSPSAEEEGSSTVPRIQTLELPERGPEFHCTFTPISDHSFNTNSQARTFTPITTHDFLTTRPLTLTSTFESLVRRVGIENTPFRIRKHSIECIRSVP</sequence>
<protein>
    <recommendedName>
        <fullName evidence="7">Rhodopsin domain-containing protein</fullName>
    </recommendedName>
</protein>
<comment type="subcellular location">
    <subcellularLocation>
        <location evidence="1">Membrane</location>
        <topology evidence="1">Multi-pass membrane protein</topology>
    </subcellularLocation>
</comment>
<evidence type="ECO:0000256" key="6">
    <source>
        <dbReference type="SAM" id="Phobius"/>
    </source>
</evidence>
<dbReference type="Proteomes" id="UP000001861">
    <property type="component" value="Unassembled WGS sequence"/>
</dbReference>
<dbReference type="VEuPathDB" id="FungiDB:CC1G_01934"/>
<evidence type="ECO:0000259" key="7">
    <source>
        <dbReference type="Pfam" id="PF20684"/>
    </source>
</evidence>
<feature type="transmembrane region" description="Helical" evidence="6">
    <location>
        <begin position="115"/>
        <end position="142"/>
    </location>
</feature>